<feature type="transmembrane region" description="Helical" evidence="8">
    <location>
        <begin position="235"/>
        <end position="256"/>
    </location>
</feature>
<gene>
    <name evidence="10" type="ORF">J5V48_06880</name>
</gene>
<feature type="transmembrane region" description="Helical" evidence="8">
    <location>
        <begin position="268"/>
        <end position="293"/>
    </location>
</feature>
<evidence type="ECO:0000256" key="6">
    <source>
        <dbReference type="ARBA" id="ARBA00023136"/>
    </source>
</evidence>
<name>A0ABS7DH37_9GAMM</name>
<dbReference type="InterPro" id="IPR001173">
    <property type="entry name" value="Glyco_trans_2-like"/>
</dbReference>
<evidence type="ECO:0000256" key="5">
    <source>
        <dbReference type="ARBA" id="ARBA00022989"/>
    </source>
</evidence>
<dbReference type="Gene3D" id="3.90.550.10">
    <property type="entry name" value="Spore Coat Polysaccharide Biosynthesis Protein SpsA, Chain A"/>
    <property type="match status" value="1"/>
</dbReference>
<dbReference type="CDD" id="cd04187">
    <property type="entry name" value="DPM1_like_bac"/>
    <property type="match status" value="1"/>
</dbReference>
<evidence type="ECO:0000256" key="2">
    <source>
        <dbReference type="ARBA" id="ARBA00022676"/>
    </source>
</evidence>
<keyword evidence="5 8" id="KW-1133">Transmembrane helix</keyword>
<dbReference type="PANTHER" id="PTHR48090">
    <property type="entry name" value="UNDECAPRENYL-PHOSPHATE 4-DEOXY-4-FORMAMIDO-L-ARABINOSE TRANSFERASE-RELATED"/>
    <property type="match status" value="1"/>
</dbReference>
<protein>
    <submittedName>
        <fullName evidence="10">Glycosyltransferase family 2 protein</fullName>
    </submittedName>
</protein>
<sequence length="362" mass="40629">MVRADYKVALVVPVYNEEETVETFVSTVNEKLASELEHIEIVFVDDGSKDKTVEIINNIQKTDSKVSLIKFSRNFGKEAAMSAAIDLVNADAIVPIDVDLQDPPELVLEFIRIWKEEGIDNVYGIRTDRSQDTNAKRVSSGGFYYVFNKLSSRVQIPANVGDFRLIDRKVIEVLKQLKERNRFMKALYAWPGFTSKGVGYSRPERSAGSTKWNYWKLWNFALDGIFAFSSLPLRVWSYIGGVVGLFSLIYMVWNFLKTIFVGNSTPGYTTLICVILFLGAVQLISIGVLGEYIGRLTVEMKGRPVYIVSDVEGPLKQEVPGGMSKTVVGVTYNTLSQDEKAEKTPSQRGRRSVKTAQNSQRS</sequence>
<keyword evidence="3" id="KW-0808">Transferase</keyword>
<comment type="caution">
    <text evidence="10">The sequence shown here is derived from an EMBL/GenBank/DDBJ whole genome shotgun (WGS) entry which is preliminary data.</text>
</comment>
<dbReference type="InterPro" id="IPR050256">
    <property type="entry name" value="Glycosyltransferase_2"/>
</dbReference>
<dbReference type="RefSeq" id="WP_219937837.1">
    <property type="nucleotide sequence ID" value="NZ_JAGFNY010000023.1"/>
</dbReference>
<reference evidence="10 11" key="1">
    <citation type="submission" date="2021-03" db="EMBL/GenBank/DDBJ databases">
        <title>Succinivibrio sp. nov. isolated from feces of cow.</title>
        <authorList>
            <person name="Choi J.-Y."/>
        </authorList>
    </citation>
    <scope>NUCLEOTIDE SEQUENCE [LARGE SCALE GENOMIC DNA]</scope>
    <source>
        <strain evidence="10 11">AGMB01872</strain>
    </source>
</reference>
<comment type="subcellular location">
    <subcellularLocation>
        <location evidence="1">Membrane</location>
        <topology evidence="1">Multi-pass membrane protein</topology>
    </subcellularLocation>
</comment>
<dbReference type="InterPro" id="IPR029044">
    <property type="entry name" value="Nucleotide-diphossugar_trans"/>
</dbReference>
<dbReference type="Pfam" id="PF00535">
    <property type="entry name" value="Glycos_transf_2"/>
    <property type="match status" value="1"/>
</dbReference>
<proteinExistence type="predicted"/>
<evidence type="ECO:0000256" key="8">
    <source>
        <dbReference type="SAM" id="Phobius"/>
    </source>
</evidence>
<dbReference type="SUPFAM" id="SSF53448">
    <property type="entry name" value="Nucleotide-diphospho-sugar transferases"/>
    <property type="match status" value="1"/>
</dbReference>
<accession>A0ABS7DH37</accession>
<keyword evidence="4 8" id="KW-0812">Transmembrane</keyword>
<dbReference type="PANTHER" id="PTHR48090:SF1">
    <property type="entry name" value="PROPHAGE BACTOPRENOL GLUCOSYL TRANSFERASE HOMOLOG"/>
    <property type="match status" value="1"/>
</dbReference>
<keyword evidence="11" id="KW-1185">Reference proteome</keyword>
<dbReference type="EMBL" id="JAGFNY010000023">
    <property type="protein sequence ID" value="MBW7570613.1"/>
    <property type="molecule type" value="Genomic_DNA"/>
</dbReference>
<keyword evidence="2" id="KW-0328">Glycosyltransferase</keyword>
<feature type="region of interest" description="Disordered" evidence="7">
    <location>
        <begin position="337"/>
        <end position="362"/>
    </location>
</feature>
<evidence type="ECO:0000259" key="9">
    <source>
        <dbReference type="Pfam" id="PF00535"/>
    </source>
</evidence>
<feature type="domain" description="Glycosyltransferase 2-like" evidence="9">
    <location>
        <begin position="10"/>
        <end position="172"/>
    </location>
</feature>
<organism evidence="10 11">
    <name type="scientific">Succinivibrio faecicola</name>
    <dbReference type="NCBI Taxonomy" id="2820300"/>
    <lineage>
        <taxon>Bacteria</taxon>
        <taxon>Pseudomonadati</taxon>
        <taxon>Pseudomonadota</taxon>
        <taxon>Gammaproteobacteria</taxon>
        <taxon>Aeromonadales</taxon>
        <taxon>Succinivibrionaceae</taxon>
        <taxon>Succinivibrio</taxon>
    </lineage>
</organism>
<evidence type="ECO:0000313" key="10">
    <source>
        <dbReference type="EMBL" id="MBW7570613.1"/>
    </source>
</evidence>
<evidence type="ECO:0000256" key="3">
    <source>
        <dbReference type="ARBA" id="ARBA00022679"/>
    </source>
</evidence>
<evidence type="ECO:0000313" key="11">
    <source>
        <dbReference type="Proteomes" id="UP000731465"/>
    </source>
</evidence>
<dbReference type="Proteomes" id="UP000731465">
    <property type="component" value="Unassembled WGS sequence"/>
</dbReference>
<evidence type="ECO:0000256" key="1">
    <source>
        <dbReference type="ARBA" id="ARBA00004141"/>
    </source>
</evidence>
<keyword evidence="6 8" id="KW-0472">Membrane</keyword>
<evidence type="ECO:0000256" key="4">
    <source>
        <dbReference type="ARBA" id="ARBA00022692"/>
    </source>
</evidence>
<evidence type="ECO:0000256" key="7">
    <source>
        <dbReference type="SAM" id="MobiDB-lite"/>
    </source>
</evidence>